<dbReference type="EMBL" id="JAVHJS010000017">
    <property type="protein sequence ID" value="KAK2831870.1"/>
    <property type="molecule type" value="Genomic_DNA"/>
</dbReference>
<gene>
    <name evidence="20" type="ORF">Q7C36_016956</name>
</gene>
<dbReference type="InterPro" id="IPR015917">
    <property type="entry name" value="Pept_C14A"/>
</dbReference>
<feature type="domain" description="Caspase family p20" evidence="19">
    <location>
        <begin position="115"/>
        <end position="234"/>
    </location>
</feature>
<dbReference type="InterPro" id="IPR033139">
    <property type="entry name" value="Caspase_cys_AS"/>
</dbReference>
<dbReference type="CDD" id="cd01671">
    <property type="entry name" value="CARD"/>
    <property type="match status" value="1"/>
</dbReference>
<evidence type="ECO:0000256" key="15">
    <source>
        <dbReference type="ARBA" id="ARBA00068172"/>
    </source>
</evidence>
<sequence length="355" mass="40878">MRRFVTLTVSSSFSLVYKHTEESWRACYVQSKEIITMRDYKNLNHPNHTQEKIIINLLDILTNKGDETCRKFLKLLEEEEVQKDFPQLKKLFTPDSKTAVPVPEETGEYKMSSMPRGVCLIINNMKFDQPRRGSEKDEESLKKVFEWLGFSVEVNRDQTAEQMKDILRKYSRHNHEGDCFVCCILSHGDSDGVQGTDRKFVRGSDIFDPFNGTFCPSLINKPKVFFIQACRGEQYHQQVKVQSDGHVEEKAEEEGEELEADAVQITIPAGADVLVARSTVKGFFSFRQSSGSWFIQCLCEQLKMCCERGEDIQSILLKVNDEVSRKAGRHMNNDAKQMPVQKVTLRKKLVFRVPQ</sequence>
<dbReference type="InterPro" id="IPR029030">
    <property type="entry name" value="Caspase-like_dom_sf"/>
</dbReference>
<dbReference type="InterPro" id="IPR016129">
    <property type="entry name" value="Caspase_his_AS"/>
</dbReference>
<keyword evidence="5" id="KW-0597">Phosphoprotein</keyword>
<keyword evidence="6" id="KW-0645">Protease</keyword>
<evidence type="ECO:0000256" key="10">
    <source>
        <dbReference type="ARBA" id="ARBA00022807"/>
    </source>
</evidence>
<evidence type="ECO:0000256" key="9">
    <source>
        <dbReference type="ARBA" id="ARBA00022801"/>
    </source>
</evidence>
<dbReference type="PRINTS" id="PR00376">
    <property type="entry name" value="IL1BCENZYME"/>
</dbReference>
<keyword evidence="8" id="KW-0677">Repeat</keyword>
<keyword evidence="21" id="KW-1185">Reference proteome</keyword>
<dbReference type="Gene3D" id="3.40.50.1460">
    <property type="match status" value="1"/>
</dbReference>
<evidence type="ECO:0000259" key="19">
    <source>
        <dbReference type="PROSITE" id="PS50208"/>
    </source>
</evidence>
<comment type="similarity">
    <text evidence="3 17">Belongs to the peptidase C14A family.</text>
</comment>
<name>A0AA88M6S9_TACVA</name>
<evidence type="ECO:0000259" key="18">
    <source>
        <dbReference type="PROSITE" id="PS50207"/>
    </source>
</evidence>
<evidence type="ECO:0000256" key="14">
    <source>
        <dbReference type="ARBA" id="ARBA00066479"/>
    </source>
</evidence>
<keyword evidence="11" id="KW-0865">Zymogen</keyword>
<dbReference type="SMART" id="SM00115">
    <property type="entry name" value="CASc"/>
    <property type="match status" value="1"/>
</dbReference>
<keyword evidence="10" id="KW-0788">Thiol protease</keyword>
<keyword evidence="4" id="KW-0963">Cytoplasm</keyword>
<dbReference type="AlphaFoldDB" id="A0AA88M6S9"/>
<dbReference type="GO" id="GO:0043065">
    <property type="term" value="P:positive regulation of apoptotic process"/>
    <property type="evidence" value="ECO:0007669"/>
    <property type="project" value="UniProtKB-ARBA"/>
</dbReference>
<dbReference type="GO" id="GO:0005886">
    <property type="term" value="C:plasma membrane"/>
    <property type="evidence" value="ECO:0007669"/>
    <property type="project" value="UniProtKB-ARBA"/>
</dbReference>
<dbReference type="PANTHER" id="PTHR48169:SF7">
    <property type="entry name" value="CASPASE 10"/>
    <property type="match status" value="1"/>
</dbReference>
<dbReference type="CDD" id="cd00032">
    <property type="entry name" value="CASc"/>
    <property type="match status" value="1"/>
</dbReference>
<dbReference type="SUPFAM" id="SSF52129">
    <property type="entry name" value="Caspase-like"/>
    <property type="match status" value="1"/>
</dbReference>
<evidence type="ECO:0000256" key="6">
    <source>
        <dbReference type="ARBA" id="ARBA00022670"/>
    </source>
</evidence>
<keyword evidence="12" id="KW-0539">Nucleus</keyword>
<evidence type="ECO:0000313" key="21">
    <source>
        <dbReference type="Proteomes" id="UP001187315"/>
    </source>
</evidence>
<evidence type="ECO:0000256" key="13">
    <source>
        <dbReference type="ARBA" id="ARBA00051626"/>
    </source>
</evidence>
<keyword evidence="9" id="KW-0378">Hydrolase</keyword>
<evidence type="ECO:0000256" key="2">
    <source>
        <dbReference type="ARBA" id="ARBA00004496"/>
    </source>
</evidence>
<dbReference type="InterPro" id="IPR011600">
    <property type="entry name" value="Pept_C14_caspase"/>
</dbReference>
<dbReference type="PROSITE" id="PS50208">
    <property type="entry name" value="CASPASE_P20"/>
    <property type="match status" value="1"/>
</dbReference>
<dbReference type="GO" id="GO:0032991">
    <property type="term" value="C:protein-containing complex"/>
    <property type="evidence" value="ECO:0007669"/>
    <property type="project" value="UniProtKB-ARBA"/>
</dbReference>
<evidence type="ECO:0000256" key="11">
    <source>
        <dbReference type="ARBA" id="ARBA00023145"/>
    </source>
</evidence>
<dbReference type="GO" id="GO:0004197">
    <property type="term" value="F:cysteine-type endopeptidase activity"/>
    <property type="evidence" value="ECO:0007669"/>
    <property type="project" value="InterPro"/>
</dbReference>
<accession>A0AA88M6S9</accession>
<dbReference type="FunFam" id="3.40.50.1460:FF:000008">
    <property type="entry name" value="caspase-8 isoform X1"/>
    <property type="match status" value="1"/>
</dbReference>
<dbReference type="PIRSF" id="PIRSF038001">
    <property type="entry name" value="Caspase_ICE"/>
    <property type="match status" value="1"/>
</dbReference>
<dbReference type="SUPFAM" id="SSF47986">
    <property type="entry name" value="DEATH domain"/>
    <property type="match status" value="1"/>
</dbReference>
<proteinExistence type="inferred from homology"/>
<keyword evidence="7" id="KW-0053">Apoptosis</keyword>
<dbReference type="Pfam" id="PF00656">
    <property type="entry name" value="Peptidase_C14"/>
    <property type="match status" value="1"/>
</dbReference>
<dbReference type="GO" id="GO:0005634">
    <property type="term" value="C:nucleus"/>
    <property type="evidence" value="ECO:0007669"/>
    <property type="project" value="UniProtKB-SubCell"/>
</dbReference>
<dbReference type="InterPro" id="IPR002138">
    <property type="entry name" value="Pept_C14_p10"/>
</dbReference>
<dbReference type="Proteomes" id="UP001187315">
    <property type="component" value="Unassembled WGS sequence"/>
</dbReference>
<evidence type="ECO:0000256" key="17">
    <source>
        <dbReference type="RuleBase" id="RU003971"/>
    </source>
</evidence>
<evidence type="ECO:0000313" key="20">
    <source>
        <dbReference type="EMBL" id="KAK2831870.1"/>
    </source>
</evidence>
<feature type="domain" description="Caspase family p10" evidence="18">
    <location>
        <begin position="263"/>
        <end position="353"/>
    </location>
</feature>
<dbReference type="InterPro" id="IPR011029">
    <property type="entry name" value="DEATH-like_dom_sf"/>
</dbReference>
<feature type="active site" evidence="16">
    <location>
        <position position="187"/>
    </location>
</feature>
<evidence type="ECO:0000256" key="3">
    <source>
        <dbReference type="ARBA" id="ARBA00010134"/>
    </source>
</evidence>
<organism evidence="20 21">
    <name type="scientific">Tachysurus vachellii</name>
    <name type="common">Darkbarbel catfish</name>
    <name type="synonym">Pelteobagrus vachellii</name>
    <dbReference type="NCBI Taxonomy" id="175792"/>
    <lineage>
        <taxon>Eukaryota</taxon>
        <taxon>Metazoa</taxon>
        <taxon>Chordata</taxon>
        <taxon>Craniata</taxon>
        <taxon>Vertebrata</taxon>
        <taxon>Euteleostomi</taxon>
        <taxon>Actinopterygii</taxon>
        <taxon>Neopterygii</taxon>
        <taxon>Teleostei</taxon>
        <taxon>Ostariophysi</taxon>
        <taxon>Siluriformes</taxon>
        <taxon>Bagridae</taxon>
        <taxon>Tachysurus</taxon>
    </lineage>
</organism>
<evidence type="ECO:0000256" key="7">
    <source>
        <dbReference type="ARBA" id="ARBA00022703"/>
    </source>
</evidence>
<evidence type="ECO:0000256" key="12">
    <source>
        <dbReference type="ARBA" id="ARBA00023242"/>
    </source>
</evidence>
<comment type="subcellular location">
    <subcellularLocation>
        <location evidence="2">Cytoplasm</location>
    </subcellularLocation>
    <subcellularLocation>
        <location evidence="1">Nucleus</location>
    </subcellularLocation>
</comment>
<dbReference type="Gene3D" id="1.10.533.10">
    <property type="entry name" value="Death Domain, Fas"/>
    <property type="match status" value="1"/>
</dbReference>
<dbReference type="PROSITE" id="PS50207">
    <property type="entry name" value="CASPASE_P10"/>
    <property type="match status" value="1"/>
</dbReference>
<dbReference type="PROSITE" id="PS01122">
    <property type="entry name" value="CASPASE_CYS"/>
    <property type="match status" value="1"/>
</dbReference>
<dbReference type="GO" id="GO:0051604">
    <property type="term" value="P:protein maturation"/>
    <property type="evidence" value="ECO:0007669"/>
    <property type="project" value="UniProtKB-ARBA"/>
</dbReference>
<dbReference type="PROSITE" id="PS01121">
    <property type="entry name" value="CASPASE_HIS"/>
    <property type="match status" value="1"/>
</dbReference>
<reference evidence="20" key="1">
    <citation type="submission" date="2023-08" db="EMBL/GenBank/DDBJ databases">
        <title>Pelteobagrus vachellii genome.</title>
        <authorList>
            <person name="Liu H."/>
        </authorList>
    </citation>
    <scope>NUCLEOTIDE SEQUENCE</scope>
    <source>
        <strain evidence="20">PRFRI_2022a</strain>
        <tissue evidence="20">Muscle</tissue>
    </source>
</reference>
<feature type="active site" evidence="16">
    <location>
        <position position="230"/>
    </location>
</feature>
<comment type="catalytic activity">
    <reaction evidence="13">
        <text>Strict requirement for Asp at position P1 and has a preferred cleavage sequence of (Leu/Asp/Val)-Glu-Thr-Asp-|-(Gly/Ser/Ala).</text>
        <dbReference type="EC" id="3.4.22.61"/>
    </reaction>
</comment>
<evidence type="ECO:0000256" key="4">
    <source>
        <dbReference type="ARBA" id="ARBA00022490"/>
    </source>
</evidence>
<evidence type="ECO:0000256" key="16">
    <source>
        <dbReference type="PIRSR" id="PIRSR038001-1"/>
    </source>
</evidence>
<dbReference type="GO" id="GO:0005737">
    <property type="term" value="C:cytoplasm"/>
    <property type="evidence" value="ECO:0007669"/>
    <property type="project" value="UniProtKB-SubCell"/>
</dbReference>
<dbReference type="EC" id="3.4.22.61" evidence="14"/>
<evidence type="ECO:0000256" key="5">
    <source>
        <dbReference type="ARBA" id="ARBA00022553"/>
    </source>
</evidence>
<protein>
    <recommendedName>
        <fullName evidence="15">Caspase-8</fullName>
        <ecNumber evidence="14">3.4.22.61</ecNumber>
    </recommendedName>
</protein>
<dbReference type="GO" id="GO:0006915">
    <property type="term" value="P:apoptotic process"/>
    <property type="evidence" value="ECO:0007669"/>
    <property type="project" value="UniProtKB-KW"/>
</dbReference>
<evidence type="ECO:0000256" key="8">
    <source>
        <dbReference type="ARBA" id="ARBA00022737"/>
    </source>
</evidence>
<evidence type="ECO:0000256" key="1">
    <source>
        <dbReference type="ARBA" id="ARBA00004123"/>
    </source>
</evidence>
<comment type="caution">
    <text evidence="20">The sequence shown here is derived from an EMBL/GenBank/DDBJ whole genome shotgun (WGS) entry which is preliminary data.</text>
</comment>
<dbReference type="GO" id="GO:0006508">
    <property type="term" value="P:proteolysis"/>
    <property type="evidence" value="ECO:0007669"/>
    <property type="project" value="UniProtKB-KW"/>
</dbReference>
<dbReference type="InterPro" id="IPR001309">
    <property type="entry name" value="Pept_C14_p20"/>
</dbReference>
<dbReference type="PANTHER" id="PTHR48169">
    <property type="entry name" value="DED DOMAIN-CONTAINING PROTEIN"/>
    <property type="match status" value="1"/>
</dbReference>